<reference evidence="2" key="1">
    <citation type="submission" date="2024-04" db="EMBL/GenBank/DDBJ databases">
        <authorList>
            <consortium name="Molecular Ecology Group"/>
        </authorList>
    </citation>
    <scope>NUCLEOTIDE SEQUENCE</scope>
</reference>
<dbReference type="EMBL" id="OZ034830">
    <property type="protein sequence ID" value="CAL1687115.1"/>
    <property type="molecule type" value="Genomic_DNA"/>
</dbReference>
<feature type="compositionally biased region" description="Basic and acidic residues" evidence="1">
    <location>
        <begin position="25"/>
        <end position="34"/>
    </location>
</feature>
<sequence>MRSSVDGCPRNHPWCRKQEILNSETEQKCRERTEPPLSRNSRSVEQDEASGDQPPRRDQQLPPLGEEGCK</sequence>
<protein>
    <submittedName>
        <fullName evidence="2">Uncharacterized protein</fullName>
    </submittedName>
</protein>
<feature type="region of interest" description="Disordered" evidence="1">
    <location>
        <begin position="24"/>
        <end position="70"/>
    </location>
</feature>
<keyword evidence="3" id="KW-1185">Reference proteome</keyword>
<feature type="compositionally biased region" description="Low complexity" evidence="1">
    <location>
        <begin position="60"/>
        <end position="70"/>
    </location>
</feature>
<dbReference type="AlphaFoldDB" id="A0AAV2P662"/>
<proteinExistence type="predicted"/>
<evidence type="ECO:0000256" key="1">
    <source>
        <dbReference type="SAM" id="MobiDB-lite"/>
    </source>
</evidence>
<evidence type="ECO:0000313" key="3">
    <source>
        <dbReference type="Proteomes" id="UP001497644"/>
    </source>
</evidence>
<gene>
    <name evidence="2" type="ORF">LPLAT_LOCUS12375</name>
</gene>
<accession>A0AAV2P662</accession>
<organism evidence="2 3">
    <name type="scientific">Lasius platythorax</name>
    <dbReference type="NCBI Taxonomy" id="488582"/>
    <lineage>
        <taxon>Eukaryota</taxon>
        <taxon>Metazoa</taxon>
        <taxon>Ecdysozoa</taxon>
        <taxon>Arthropoda</taxon>
        <taxon>Hexapoda</taxon>
        <taxon>Insecta</taxon>
        <taxon>Pterygota</taxon>
        <taxon>Neoptera</taxon>
        <taxon>Endopterygota</taxon>
        <taxon>Hymenoptera</taxon>
        <taxon>Apocrita</taxon>
        <taxon>Aculeata</taxon>
        <taxon>Formicoidea</taxon>
        <taxon>Formicidae</taxon>
        <taxon>Formicinae</taxon>
        <taxon>Lasius</taxon>
        <taxon>Lasius</taxon>
    </lineage>
</organism>
<name>A0AAV2P662_9HYME</name>
<dbReference type="Proteomes" id="UP001497644">
    <property type="component" value="Chromosome 7"/>
</dbReference>
<evidence type="ECO:0000313" key="2">
    <source>
        <dbReference type="EMBL" id="CAL1687115.1"/>
    </source>
</evidence>